<gene>
    <name evidence="1" type="ORF">SAMN02745116_00643</name>
</gene>
<organism evidence="1 2">
    <name type="scientific">Pilibacter termitis</name>
    <dbReference type="NCBI Taxonomy" id="263852"/>
    <lineage>
        <taxon>Bacteria</taxon>
        <taxon>Bacillati</taxon>
        <taxon>Bacillota</taxon>
        <taxon>Bacilli</taxon>
        <taxon>Lactobacillales</taxon>
        <taxon>Enterococcaceae</taxon>
        <taxon>Pilibacter</taxon>
    </lineage>
</organism>
<dbReference type="InterPro" id="IPR038600">
    <property type="entry name" value="Csn2_sf"/>
</dbReference>
<dbReference type="Proteomes" id="UP000190328">
    <property type="component" value="Unassembled WGS sequence"/>
</dbReference>
<accession>A0A1T4LDY2</accession>
<dbReference type="Pfam" id="PF09711">
    <property type="entry name" value="Cas_Csn2"/>
    <property type="match status" value="1"/>
</dbReference>
<dbReference type="InterPro" id="IPR010146">
    <property type="entry name" value="CRISPR-assoc_prot_Csn2-typ"/>
</dbReference>
<reference evidence="1 2" key="1">
    <citation type="submission" date="2017-02" db="EMBL/GenBank/DDBJ databases">
        <authorList>
            <person name="Peterson S.W."/>
        </authorList>
    </citation>
    <scope>NUCLEOTIDE SEQUENCE [LARGE SCALE GENOMIC DNA]</scope>
    <source>
        <strain evidence="1 2">ATCC BAA-1030</strain>
    </source>
</reference>
<dbReference type="Gene3D" id="3.40.50.11940">
    <property type="match status" value="2"/>
</dbReference>
<sequence length="226" mass="27013">MISINFEHLDRPIELEGKRTNILVVEENQLYSKIMFSLYNRTDEYFKIFDEKYKNIPEKKLLTIFNPLQFDFDERSLKTMLYNKILTTLNVEQTIKQDIAESYQSLVNKVMSYVYENEEIDVAFRDEIEMKELFKLIGLSINQERMTSIFEKVCMVIDTLNELASEKLLIFTNLNILLTREEYQAIVEQINLNNLTVLIIESNQYHLEEISHWYLDEDFFLSKNVV</sequence>
<dbReference type="OrthoDB" id="2365673at2"/>
<dbReference type="AlphaFoldDB" id="A0A1T4LDY2"/>
<dbReference type="EMBL" id="FUXI01000005">
    <property type="protein sequence ID" value="SJZ53002.1"/>
    <property type="molecule type" value="Genomic_DNA"/>
</dbReference>
<proteinExistence type="predicted"/>
<keyword evidence="2" id="KW-1185">Reference proteome</keyword>
<protein>
    <submittedName>
        <fullName evidence="1">CRISPR-associated protein (Cas_Csn2)</fullName>
    </submittedName>
</protein>
<dbReference type="NCBIfam" id="TIGR01866">
    <property type="entry name" value="cas_Csn2"/>
    <property type="match status" value="1"/>
</dbReference>
<name>A0A1T4LDY2_9ENTE</name>
<dbReference type="STRING" id="263852.SAMN02745116_00643"/>
<evidence type="ECO:0000313" key="1">
    <source>
        <dbReference type="EMBL" id="SJZ53002.1"/>
    </source>
</evidence>
<dbReference type="RefSeq" id="WP_078806600.1">
    <property type="nucleotide sequence ID" value="NZ_FUXI01000005.1"/>
</dbReference>
<evidence type="ECO:0000313" key="2">
    <source>
        <dbReference type="Proteomes" id="UP000190328"/>
    </source>
</evidence>